<name>A0A9W8HZ73_9FUNG</name>
<evidence type="ECO:0008006" key="5">
    <source>
        <dbReference type="Google" id="ProtNLM"/>
    </source>
</evidence>
<feature type="compositionally biased region" description="Low complexity" evidence="1">
    <location>
        <begin position="165"/>
        <end position="178"/>
    </location>
</feature>
<feature type="compositionally biased region" description="Polar residues" evidence="1">
    <location>
        <begin position="83"/>
        <end position="110"/>
    </location>
</feature>
<organism evidence="3 4">
    <name type="scientific">Coemansia guatemalensis</name>
    <dbReference type="NCBI Taxonomy" id="2761395"/>
    <lineage>
        <taxon>Eukaryota</taxon>
        <taxon>Fungi</taxon>
        <taxon>Fungi incertae sedis</taxon>
        <taxon>Zoopagomycota</taxon>
        <taxon>Kickxellomycotina</taxon>
        <taxon>Kickxellomycetes</taxon>
        <taxon>Kickxellales</taxon>
        <taxon>Kickxellaceae</taxon>
        <taxon>Coemansia</taxon>
    </lineage>
</organism>
<feature type="region of interest" description="Disordered" evidence="1">
    <location>
        <begin position="238"/>
        <end position="275"/>
    </location>
</feature>
<dbReference type="OrthoDB" id="5592057at2759"/>
<feature type="signal peptide" evidence="2">
    <location>
        <begin position="1"/>
        <end position="18"/>
    </location>
</feature>
<sequence length="297" mass="30050">MKTTFSLLVLAAAGVVYGGCHQPHCNDCCHKRPHHCKRQQGQDGLGAFPNADSGSNFPDNNFGAVPGGANDGQFPVASGASPDANTSGQLPAGFDSQQFPTDNANAQFPSNGAAGLNPANGSGEQPSNGNFGNQFPTDGSGGLIPGGGSNGQAPSNGIQFPSEDGQQQQQPVGGQLTQLNDQPGATPADAAGANGQGSETQSIPSTIFDDLPGFLGITFPGQFQQSTTPTGIAFSTEANNLNEPSGASIDDSTEEDISQDSPDEDSVDEQSTSGAKMHILTARGLAIITLAAVSSAF</sequence>
<protein>
    <recommendedName>
        <fullName evidence="5">Secreted protein</fullName>
    </recommendedName>
</protein>
<feature type="chain" id="PRO_5040777968" description="Secreted protein" evidence="2">
    <location>
        <begin position="19"/>
        <end position="297"/>
    </location>
</feature>
<feature type="compositionally biased region" description="Gly residues" evidence="1">
    <location>
        <begin position="139"/>
        <end position="150"/>
    </location>
</feature>
<keyword evidence="2" id="KW-0732">Signal</keyword>
<feature type="compositionally biased region" description="Polar residues" evidence="1">
    <location>
        <begin position="119"/>
        <end position="137"/>
    </location>
</feature>
<reference evidence="3" key="1">
    <citation type="submission" date="2022-07" db="EMBL/GenBank/DDBJ databases">
        <title>Phylogenomic reconstructions and comparative analyses of Kickxellomycotina fungi.</title>
        <authorList>
            <person name="Reynolds N.K."/>
            <person name="Stajich J.E."/>
            <person name="Barry K."/>
            <person name="Grigoriev I.V."/>
            <person name="Crous P."/>
            <person name="Smith M.E."/>
        </authorList>
    </citation>
    <scope>NUCLEOTIDE SEQUENCE</scope>
    <source>
        <strain evidence="3">NRRL 1565</strain>
    </source>
</reference>
<dbReference type="EMBL" id="JANBUO010000791">
    <property type="protein sequence ID" value="KAJ2801562.1"/>
    <property type="molecule type" value="Genomic_DNA"/>
</dbReference>
<evidence type="ECO:0000313" key="3">
    <source>
        <dbReference type="EMBL" id="KAJ2801562.1"/>
    </source>
</evidence>
<evidence type="ECO:0000256" key="2">
    <source>
        <dbReference type="SAM" id="SignalP"/>
    </source>
</evidence>
<dbReference type="AlphaFoldDB" id="A0A9W8HZ73"/>
<proteinExistence type="predicted"/>
<accession>A0A9W8HZ73</accession>
<keyword evidence="4" id="KW-1185">Reference proteome</keyword>
<feature type="region of interest" description="Disordered" evidence="1">
    <location>
        <begin position="47"/>
        <end position="207"/>
    </location>
</feature>
<evidence type="ECO:0000313" key="4">
    <source>
        <dbReference type="Proteomes" id="UP001140094"/>
    </source>
</evidence>
<dbReference type="Proteomes" id="UP001140094">
    <property type="component" value="Unassembled WGS sequence"/>
</dbReference>
<feature type="compositionally biased region" description="Polar residues" evidence="1">
    <location>
        <begin position="196"/>
        <end position="205"/>
    </location>
</feature>
<gene>
    <name evidence="3" type="ORF">H4R20_003619</name>
</gene>
<feature type="compositionally biased region" description="Acidic residues" evidence="1">
    <location>
        <begin position="251"/>
        <end position="268"/>
    </location>
</feature>
<evidence type="ECO:0000256" key="1">
    <source>
        <dbReference type="SAM" id="MobiDB-lite"/>
    </source>
</evidence>
<comment type="caution">
    <text evidence="3">The sequence shown here is derived from an EMBL/GenBank/DDBJ whole genome shotgun (WGS) entry which is preliminary data.</text>
</comment>